<accession>A0A9D1PXQ0</accession>
<dbReference type="AlphaFoldDB" id="A0A9D1PXQ0"/>
<comment type="caution">
    <text evidence="1">The sequence shown here is derived from an EMBL/GenBank/DDBJ whole genome shotgun (WGS) entry which is preliminary data.</text>
</comment>
<reference evidence="1" key="2">
    <citation type="submission" date="2021-04" db="EMBL/GenBank/DDBJ databases">
        <authorList>
            <person name="Gilroy R."/>
        </authorList>
    </citation>
    <scope>NUCLEOTIDE SEQUENCE</scope>
    <source>
        <strain evidence="1">ChiHecec2B26-446</strain>
    </source>
</reference>
<dbReference type="Proteomes" id="UP000886752">
    <property type="component" value="Unassembled WGS sequence"/>
</dbReference>
<dbReference type="Pfam" id="PF14390">
    <property type="entry name" value="DUF4420"/>
    <property type="match status" value="1"/>
</dbReference>
<evidence type="ECO:0000313" key="2">
    <source>
        <dbReference type="Proteomes" id="UP000886752"/>
    </source>
</evidence>
<dbReference type="EMBL" id="DXHV01000069">
    <property type="protein sequence ID" value="HIW00971.1"/>
    <property type="molecule type" value="Genomic_DNA"/>
</dbReference>
<name>A0A9D1PXQ0_9BACT</name>
<sequence>MEADSVENRLRKTWRALAEATPSGTGWQTIALSTENGRHFRAGILFPEKSEAVLVHFDLAEIPEDIALPNGKGFYLVNAGPLEGQSGLWMALCRQPIGDSGMFLRMAADVLNVCSSAPEDRKAEQELRGFVSRIAAWQNFMKRAGRPLSVPQQMGLCGELEIFNDLLEAGVGPLSVLSFWQGPSDGLHDFVLPSGALEVKSTVTPAKIRVSSAEQLDISIMDPLFLAVINFSVDRDRGKTLAEYIDKIRQKIWSNFSARQIFDSLLLEMGILIDNNSTNKYERFLLISKYFFEVNSDFPVLNRQNLPPEVVEIKYSLNTESLERFSTSLSTILEKSGAC</sequence>
<proteinExistence type="predicted"/>
<gene>
    <name evidence="1" type="ORF">H9894_07265</name>
</gene>
<evidence type="ECO:0000313" key="1">
    <source>
        <dbReference type="EMBL" id="HIW00971.1"/>
    </source>
</evidence>
<protein>
    <submittedName>
        <fullName evidence="1">PD-(D/E)XK motif protein</fullName>
    </submittedName>
</protein>
<dbReference type="InterPro" id="IPR025534">
    <property type="entry name" value="DUF4420"/>
</dbReference>
<reference evidence="1" key="1">
    <citation type="journal article" date="2021" name="PeerJ">
        <title>Extensive microbial diversity within the chicken gut microbiome revealed by metagenomics and culture.</title>
        <authorList>
            <person name="Gilroy R."/>
            <person name="Ravi A."/>
            <person name="Getino M."/>
            <person name="Pursley I."/>
            <person name="Horton D.L."/>
            <person name="Alikhan N.F."/>
            <person name="Baker D."/>
            <person name="Gharbi K."/>
            <person name="Hall N."/>
            <person name="Watson M."/>
            <person name="Adriaenssens E.M."/>
            <person name="Foster-Nyarko E."/>
            <person name="Jarju S."/>
            <person name="Secka A."/>
            <person name="Antonio M."/>
            <person name="Oren A."/>
            <person name="Chaudhuri R.R."/>
            <person name="La Ragione R."/>
            <person name="Hildebrand F."/>
            <person name="Pallen M.J."/>
        </authorList>
    </citation>
    <scope>NUCLEOTIDE SEQUENCE</scope>
    <source>
        <strain evidence="1">ChiHecec2B26-446</strain>
    </source>
</reference>
<organism evidence="1 2">
    <name type="scientific">Candidatus Desulfovibrio intestinipullorum</name>
    <dbReference type="NCBI Taxonomy" id="2838536"/>
    <lineage>
        <taxon>Bacteria</taxon>
        <taxon>Pseudomonadati</taxon>
        <taxon>Thermodesulfobacteriota</taxon>
        <taxon>Desulfovibrionia</taxon>
        <taxon>Desulfovibrionales</taxon>
        <taxon>Desulfovibrionaceae</taxon>
        <taxon>Desulfovibrio</taxon>
    </lineage>
</organism>